<proteinExistence type="predicted"/>
<organismHost>
    <name type="scientific">Wiseana cervinata</name>
    <dbReference type="NCBI Taxonomy" id="107013"/>
</organismHost>
<dbReference type="EMBL" id="GQ918152">
    <property type="protein sequence ID" value="ADO00381.1"/>
    <property type="molecule type" value="Genomic_DNA"/>
</dbReference>
<reference evidence="1 2" key="1">
    <citation type="journal article" date="2011" name="J. Virol.">
        <title>Genomic and proteomic analysis of invertebrate iridovirus type 9.</title>
        <authorList>
            <person name="Wong C.K."/>
            <person name="Young V.L."/>
            <person name="Kleffmann T."/>
            <person name="Ward V.K."/>
        </authorList>
    </citation>
    <scope>NUCLEOTIDE SEQUENCE [LARGE SCALE GENOMIC DNA]</scope>
</reference>
<dbReference type="RefSeq" id="YP_004732821.1">
    <property type="nucleotide sequence ID" value="NC_015780.1"/>
</dbReference>
<dbReference type="Proteomes" id="UP000112896">
    <property type="component" value="Segment"/>
</dbReference>
<dbReference type="KEGG" id="vg:10963760"/>
<keyword evidence="2" id="KW-1185">Reference proteome</keyword>
<accession>G0T564</accession>
<name>G0T564_IRV9</name>
<evidence type="ECO:0000313" key="1">
    <source>
        <dbReference type="EMBL" id="ADO00381.1"/>
    </source>
</evidence>
<dbReference type="GeneID" id="10963760"/>
<evidence type="ECO:0000313" key="2">
    <source>
        <dbReference type="Proteomes" id="UP000112896"/>
    </source>
</evidence>
<sequence length="492" mass="49859">MASGVNFKIYDPVTQLVATGGGGGGLPLTGGTLTGNLTMTSGTKIIQNQAPTGPNDLVNKLYADNAFAGFLPLAGGAVTGQIVQALAPVAANDLANKAYVDGKISTPGSIPGNSITNNSITNTQLAPGAAAANVNAGPVGSINSSQIQGGLLPLSGGGPMTGAITQSLAPVAVNDVTNKAYVDGAIGAPNSISGSSVINNSITNNQITAGTITNVQIANNTITGGNIAPGTITGTNIAPATVANSNIVSGTANTIKGTNSLSNVDDCIIGGGLSLSAGASPTLTLNPATIQETGNSQFGVMKFDPLGDLRQTGATSGIAKLKQPPLGVATTNASFDGSGNFVSAKAGAISGQIVPNDTEFFYDNLVFKMNSASPRSLMARLITSPDPNPGFIGYGQPYWENPGPTEFVTGKVVLRYLDTVAFKFMSERVVGEPTGSTYVDPAWDTSTADPNAGTGSTEIYSFYLNDGVEDGGFRVTCVHFDVDSFICVERLF</sequence>
<organism evidence="1 2">
    <name type="scientific">Wiseana iridescent virus</name>
    <name type="common">WIV</name>
    <name type="synonym">Insect iridescent virus type 9</name>
    <dbReference type="NCBI Taxonomy" id="68347"/>
    <lineage>
        <taxon>Viruses</taxon>
        <taxon>Varidnaviria</taxon>
        <taxon>Bamfordvirae</taxon>
        <taxon>Nucleocytoviricota</taxon>
        <taxon>Megaviricetes</taxon>
        <taxon>Pimascovirales</taxon>
        <taxon>Pimascovirales incertae sedis</taxon>
        <taxon>Iridoviridae</taxon>
        <taxon>Betairidovirinae</taxon>
        <taxon>Chloriridovirus</taxon>
        <taxon>Chloriridovirus wiseana1</taxon>
        <taxon>Invertebrate iridescent virus 9</taxon>
    </lineage>
</organism>
<protein>
    <submittedName>
        <fullName evidence="1">Uncharacterized protein</fullName>
    </submittedName>
</protein>